<comment type="caution">
    <text evidence="3">The sequence shown here is derived from an EMBL/GenBank/DDBJ whole genome shotgun (WGS) entry which is preliminary data.</text>
</comment>
<evidence type="ECO:0000256" key="1">
    <source>
        <dbReference type="SAM" id="MobiDB-lite"/>
    </source>
</evidence>
<evidence type="ECO:0000313" key="4">
    <source>
        <dbReference type="Proteomes" id="UP001369086"/>
    </source>
</evidence>
<dbReference type="PANTHER" id="PTHR46599:SF3">
    <property type="entry name" value="PIGGYBAC TRANSPOSABLE ELEMENT-DERIVED PROTEIN 4"/>
    <property type="match status" value="1"/>
</dbReference>
<feature type="region of interest" description="Disordered" evidence="1">
    <location>
        <begin position="1"/>
        <end position="37"/>
    </location>
</feature>
<feature type="compositionally biased region" description="Acidic residues" evidence="1">
    <location>
        <begin position="77"/>
        <end position="93"/>
    </location>
</feature>
<dbReference type="Proteomes" id="UP001369086">
    <property type="component" value="Unassembled WGS sequence"/>
</dbReference>
<evidence type="ECO:0000259" key="2">
    <source>
        <dbReference type="Pfam" id="PF13843"/>
    </source>
</evidence>
<feature type="domain" description="PiggyBac transposable element-derived protein" evidence="2">
    <location>
        <begin position="170"/>
        <end position="531"/>
    </location>
</feature>
<gene>
    <name evidence="3" type="ORF">HHUSO_G21253</name>
</gene>
<name>A0ABR0YYK3_HUSHU</name>
<organism evidence="3 4">
    <name type="scientific">Huso huso</name>
    <name type="common">Beluga</name>
    <name type="synonym">Acipenser huso</name>
    <dbReference type="NCBI Taxonomy" id="61971"/>
    <lineage>
        <taxon>Eukaryota</taxon>
        <taxon>Metazoa</taxon>
        <taxon>Chordata</taxon>
        <taxon>Craniata</taxon>
        <taxon>Vertebrata</taxon>
        <taxon>Euteleostomi</taxon>
        <taxon>Actinopterygii</taxon>
        <taxon>Chondrostei</taxon>
        <taxon>Acipenseriformes</taxon>
        <taxon>Acipenseridae</taxon>
        <taxon>Huso</taxon>
    </lineage>
</organism>
<feature type="region of interest" description="Disordered" evidence="1">
    <location>
        <begin position="467"/>
        <end position="503"/>
    </location>
</feature>
<evidence type="ECO:0000313" key="3">
    <source>
        <dbReference type="EMBL" id="KAK6477680.1"/>
    </source>
</evidence>
<feature type="region of interest" description="Disordered" evidence="1">
    <location>
        <begin position="50"/>
        <end position="154"/>
    </location>
</feature>
<dbReference type="InterPro" id="IPR029526">
    <property type="entry name" value="PGBD"/>
</dbReference>
<feature type="compositionally biased region" description="Polar residues" evidence="1">
    <location>
        <begin position="53"/>
        <end position="64"/>
    </location>
</feature>
<reference evidence="3 4" key="1">
    <citation type="submission" date="2021-05" db="EMBL/GenBank/DDBJ databases">
        <authorList>
            <person name="Zahm M."/>
            <person name="Klopp C."/>
            <person name="Cabau C."/>
            <person name="Kuhl H."/>
            <person name="Suciu R."/>
            <person name="Ciorpac M."/>
            <person name="Holostenco D."/>
            <person name="Gessner J."/>
            <person name="Wuertz S."/>
            <person name="Hohne C."/>
            <person name="Stock M."/>
            <person name="Gislard M."/>
            <person name="Lluch J."/>
            <person name="Milhes M."/>
            <person name="Lampietro C."/>
            <person name="Lopez Roques C."/>
            <person name="Donnadieu C."/>
            <person name="Du K."/>
            <person name="Schartl M."/>
            <person name="Guiguen Y."/>
        </authorList>
    </citation>
    <scope>NUCLEOTIDE SEQUENCE [LARGE SCALE GENOMIC DNA]</scope>
    <source>
        <strain evidence="3">Hh-F2</strain>
        <tissue evidence="3">Blood</tissue>
    </source>
</reference>
<proteinExistence type="predicted"/>
<protein>
    <submittedName>
        <fullName evidence="3">PiggyBac transposable element-derived protein 4-like isoform X1</fullName>
    </submittedName>
</protein>
<sequence length="652" mass="73405">MQRSQDLRDPGLCAQGLHCDSTEPGHSPSTGMKSAEKTFLLHRLTLYNPPLRAQNTQTDRSGQQRAVGESDRHADLSDSDSSDNDLLSSDEEEAISRGIDASLESDPEGGLPCPSVKRRRVSVTPASLQEGDPNRWRDAGENESAPVPPRFTPRRVPGPQLDAMRNYSHSDLFLLFFSRAGIQKICCHTNKQAGKRRAKGSKARPWNAIGKEQFCVFLALVLYMGLVRLPALADYWSEDSFFGAPFCGQLMSRNAFLGVLWNLRLSDPEADEENERKRGTPDYDPLWKLQPFLNDLQASCKAQYHPNQNLSLDERTVAAKASIGPNQSPGDEPAKWGYKLFVLADSLSGYSWNFEVYAGKRRQASGKGLSYDIATSLMDLSLGSGYRLYCGSFFTSPVLFRDLLSKEMGACGTIRECRRGYPATKPNGLDRKSPRGTVKWLRQEEVLFLKWSDVSLCTTFHKAQDGRKIKSRDGTGRNASPPAPIQDYNRRTRGGDQSNQLLDGCSVPRETNRWYKTLFFRFVDIATANSFILHREICEQFGKQPDTQKMFLRALVFELAGELYPLQTTSLASPYAMQHLPEPLARADATARRSKATRGRQSCVYCRRTEGKQIKTPWQCRSCDVPLCAIVDRNCFSKWHRRFLPSQTDSFW</sequence>
<keyword evidence="4" id="KW-1185">Reference proteome</keyword>
<dbReference type="PANTHER" id="PTHR46599">
    <property type="entry name" value="PIGGYBAC TRANSPOSABLE ELEMENT-DERIVED PROTEIN 4"/>
    <property type="match status" value="1"/>
</dbReference>
<dbReference type="EMBL" id="JAHFZB010000020">
    <property type="protein sequence ID" value="KAK6477680.1"/>
    <property type="molecule type" value="Genomic_DNA"/>
</dbReference>
<dbReference type="Pfam" id="PF13843">
    <property type="entry name" value="DDE_Tnp_1_7"/>
    <property type="match status" value="1"/>
</dbReference>
<accession>A0ABR0YYK3</accession>